<feature type="region of interest" description="Disordered" evidence="1">
    <location>
        <begin position="31"/>
        <end position="53"/>
    </location>
</feature>
<gene>
    <name evidence="2" type="ORF">P3X46_009287</name>
</gene>
<organism evidence="2 3">
    <name type="scientific">Hevea brasiliensis</name>
    <name type="common">Para rubber tree</name>
    <name type="synonym">Siphonia brasiliensis</name>
    <dbReference type="NCBI Taxonomy" id="3981"/>
    <lineage>
        <taxon>Eukaryota</taxon>
        <taxon>Viridiplantae</taxon>
        <taxon>Streptophyta</taxon>
        <taxon>Embryophyta</taxon>
        <taxon>Tracheophyta</taxon>
        <taxon>Spermatophyta</taxon>
        <taxon>Magnoliopsida</taxon>
        <taxon>eudicotyledons</taxon>
        <taxon>Gunneridae</taxon>
        <taxon>Pentapetalae</taxon>
        <taxon>rosids</taxon>
        <taxon>fabids</taxon>
        <taxon>Malpighiales</taxon>
        <taxon>Euphorbiaceae</taxon>
        <taxon>Crotonoideae</taxon>
        <taxon>Micrandreae</taxon>
        <taxon>Hevea</taxon>
    </lineage>
</organism>
<protein>
    <submittedName>
        <fullName evidence="2">Uncharacterized protein</fullName>
    </submittedName>
</protein>
<dbReference type="Proteomes" id="UP001174677">
    <property type="component" value="Chromosome 5"/>
</dbReference>
<keyword evidence="3" id="KW-1185">Reference proteome</keyword>
<evidence type="ECO:0000313" key="3">
    <source>
        <dbReference type="Proteomes" id="UP001174677"/>
    </source>
</evidence>
<feature type="compositionally biased region" description="Basic and acidic residues" evidence="1">
    <location>
        <begin position="31"/>
        <end position="51"/>
    </location>
</feature>
<name>A0ABQ9MP18_HEVBR</name>
<comment type="caution">
    <text evidence="2">The sequence shown here is derived from an EMBL/GenBank/DDBJ whole genome shotgun (WGS) entry which is preliminary data.</text>
</comment>
<reference evidence="2" key="1">
    <citation type="journal article" date="2023" name="Plant Biotechnol. J.">
        <title>Chromosome-level wild Hevea brasiliensis genome provides new tools for genomic-assisted breeding and valuable loci to elevate rubber yield.</title>
        <authorList>
            <person name="Cheng H."/>
            <person name="Song X."/>
            <person name="Hu Y."/>
            <person name="Wu T."/>
            <person name="Yang Q."/>
            <person name="An Z."/>
            <person name="Feng S."/>
            <person name="Deng Z."/>
            <person name="Wu W."/>
            <person name="Zeng X."/>
            <person name="Tu M."/>
            <person name="Wang X."/>
            <person name="Huang H."/>
        </authorList>
    </citation>
    <scope>NUCLEOTIDE SEQUENCE</scope>
    <source>
        <strain evidence="2">MT/VB/25A 57/8</strain>
    </source>
</reference>
<evidence type="ECO:0000256" key="1">
    <source>
        <dbReference type="SAM" id="MobiDB-lite"/>
    </source>
</evidence>
<dbReference type="EMBL" id="JARPOI010000005">
    <property type="protein sequence ID" value="KAJ9181123.1"/>
    <property type="molecule type" value="Genomic_DNA"/>
</dbReference>
<evidence type="ECO:0000313" key="2">
    <source>
        <dbReference type="EMBL" id="KAJ9181123.1"/>
    </source>
</evidence>
<sequence length="108" mass="12226">MVSHGILSGISDASIRANVIRAKMLGGPLTRESEGMKDVEDTAEPPENHDIGRKRHKRIGGQVALEFTKQKSIFFPCNFYHQRYASLRHWQVPLFYVLADVIDMGFPV</sequence>
<accession>A0ABQ9MP18</accession>
<proteinExistence type="predicted"/>